<evidence type="ECO:0000256" key="5">
    <source>
        <dbReference type="ARBA" id="ARBA00023136"/>
    </source>
</evidence>
<keyword evidence="5 6" id="KW-0472">Membrane</keyword>
<dbReference type="GO" id="GO:0030672">
    <property type="term" value="C:synaptic vesicle membrane"/>
    <property type="evidence" value="ECO:0007669"/>
    <property type="project" value="TreeGrafter"/>
</dbReference>
<evidence type="ECO:0000256" key="6">
    <source>
        <dbReference type="SAM" id="Phobius"/>
    </source>
</evidence>
<dbReference type="InterPro" id="IPR011701">
    <property type="entry name" value="MFS"/>
</dbReference>
<sequence length="217" mass="23305">MGLLRDNKILLVTITICVCTSTMAILEPCVPIWLLGKMDPPPSKWQLGAIFIPDSIGYFIGSNFTGLLPVKPWRMAFCALVMSGLSCCFLPLAETISQLSLPHFCIGLGVGMADAALVPMLAALADRRGAGGDYGPIYALQQASVAVAYSLGPLLAGQAVHLIGFLWAMRIAGFSDLVICPFMVELNYDEDHEGKKAPLKSTAATFYSSTWRNQGES</sequence>
<proteinExistence type="predicted"/>
<keyword evidence="2" id="KW-0813">Transport</keyword>
<dbReference type="Proteomes" id="UP000410492">
    <property type="component" value="Unassembled WGS sequence"/>
</dbReference>
<dbReference type="PANTHER" id="PTHR23506">
    <property type="entry name" value="GH10249P"/>
    <property type="match status" value="1"/>
</dbReference>
<name>A0A653BN16_CALMS</name>
<protein>
    <recommendedName>
        <fullName evidence="9">Major facilitator superfamily (MFS) profile domain-containing protein</fullName>
    </recommendedName>
</protein>
<gene>
    <name evidence="7" type="ORF">CALMAC_LOCUS2398</name>
</gene>
<evidence type="ECO:0000256" key="1">
    <source>
        <dbReference type="ARBA" id="ARBA00004141"/>
    </source>
</evidence>
<dbReference type="AlphaFoldDB" id="A0A653BN16"/>
<dbReference type="InterPro" id="IPR050930">
    <property type="entry name" value="MFS_Vesicular_Transporter"/>
</dbReference>
<dbReference type="InterPro" id="IPR036259">
    <property type="entry name" value="MFS_trans_sf"/>
</dbReference>
<keyword evidence="8" id="KW-1185">Reference proteome</keyword>
<keyword evidence="4 6" id="KW-1133">Transmembrane helix</keyword>
<feature type="transmembrane region" description="Helical" evidence="6">
    <location>
        <begin position="9"/>
        <end position="35"/>
    </location>
</feature>
<organism evidence="7 8">
    <name type="scientific">Callosobruchus maculatus</name>
    <name type="common">Southern cowpea weevil</name>
    <name type="synonym">Pulse bruchid</name>
    <dbReference type="NCBI Taxonomy" id="64391"/>
    <lineage>
        <taxon>Eukaryota</taxon>
        <taxon>Metazoa</taxon>
        <taxon>Ecdysozoa</taxon>
        <taxon>Arthropoda</taxon>
        <taxon>Hexapoda</taxon>
        <taxon>Insecta</taxon>
        <taxon>Pterygota</taxon>
        <taxon>Neoptera</taxon>
        <taxon>Endopterygota</taxon>
        <taxon>Coleoptera</taxon>
        <taxon>Polyphaga</taxon>
        <taxon>Cucujiformia</taxon>
        <taxon>Chrysomeloidea</taxon>
        <taxon>Chrysomelidae</taxon>
        <taxon>Bruchinae</taxon>
        <taxon>Bruchini</taxon>
        <taxon>Callosobruchus</taxon>
    </lineage>
</organism>
<dbReference type="GO" id="GO:0015842">
    <property type="term" value="P:aminergic neurotransmitter loading into synaptic vesicle"/>
    <property type="evidence" value="ECO:0007669"/>
    <property type="project" value="TreeGrafter"/>
</dbReference>
<feature type="transmembrane region" description="Helical" evidence="6">
    <location>
        <begin position="145"/>
        <end position="168"/>
    </location>
</feature>
<dbReference type="OrthoDB" id="5086884at2759"/>
<evidence type="ECO:0000313" key="8">
    <source>
        <dbReference type="Proteomes" id="UP000410492"/>
    </source>
</evidence>
<evidence type="ECO:0008006" key="9">
    <source>
        <dbReference type="Google" id="ProtNLM"/>
    </source>
</evidence>
<dbReference type="EMBL" id="CAACVG010002866">
    <property type="protein sequence ID" value="VEN37011.1"/>
    <property type="molecule type" value="Genomic_DNA"/>
</dbReference>
<accession>A0A653BN16</accession>
<dbReference type="SUPFAM" id="SSF103473">
    <property type="entry name" value="MFS general substrate transporter"/>
    <property type="match status" value="1"/>
</dbReference>
<evidence type="ECO:0000256" key="3">
    <source>
        <dbReference type="ARBA" id="ARBA00022692"/>
    </source>
</evidence>
<dbReference type="PANTHER" id="PTHR23506:SF4">
    <property type="entry name" value="PORTABELLA"/>
    <property type="match status" value="1"/>
</dbReference>
<comment type="subcellular location">
    <subcellularLocation>
        <location evidence="1">Membrane</location>
        <topology evidence="1">Multi-pass membrane protein</topology>
    </subcellularLocation>
</comment>
<dbReference type="GO" id="GO:0005335">
    <property type="term" value="F:serotonin:sodium:chloride symporter activity"/>
    <property type="evidence" value="ECO:0007669"/>
    <property type="project" value="TreeGrafter"/>
</dbReference>
<feature type="transmembrane region" description="Helical" evidence="6">
    <location>
        <begin position="104"/>
        <end position="125"/>
    </location>
</feature>
<evidence type="ECO:0000256" key="2">
    <source>
        <dbReference type="ARBA" id="ARBA00022448"/>
    </source>
</evidence>
<dbReference type="GO" id="GO:0043195">
    <property type="term" value="C:terminal bouton"/>
    <property type="evidence" value="ECO:0007669"/>
    <property type="project" value="TreeGrafter"/>
</dbReference>
<evidence type="ECO:0000313" key="7">
    <source>
        <dbReference type="EMBL" id="VEN37011.1"/>
    </source>
</evidence>
<dbReference type="Pfam" id="PF07690">
    <property type="entry name" value="MFS_1"/>
    <property type="match status" value="1"/>
</dbReference>
<evidence type="ECO:0000256" key="4">
    <source>
        <dbReference type="ARBA" id="ARBA00022989"/>
    </source>
</evidence>
<dbReference type="Gene3D" id="1.20.1250.20">
    <property type="entry name" value="MFS general substrate transporter like domains"/>
    <property type="match status" value="1"/>
</dbReference>
<reference evidence="7 8" key="1">
    <citation type="submission" date="2019-01" db="EMBL/GenBank/DDBJ databases">
        <authorList>
            <person name="Sayadi A."/>
        </authorList>
    </citation>
    <scope>NUCLEOTIDE SEQUENCE [LARGE SCALE GENOMIC DNA]</scope>
</reference>
<keyword evidence="3 6" id="KW-0812">Transmembrane</keyword>
<feature type="transmembrane region" description="Helical" evidence="6">
    <location>
        <begin position="73"/>
        <end position="92"/>
    </location>
</feature>